<evidence type="ECO:0000256" key="6">
    <source>
        <dbReference type="ARBA" id="ARBA00022932"/>
    </source>
</evidence>
<feature type="domain" description="DNA polymerase III delta N-terminal" evidence="9">
    <location>
        <begin position="22"/>
        <end position="129"/>
    </location>
</feature>
<dbReference type="PANTHER" id="PTHR34388">
    <property type="entry name" value="DNA POLYMERASE III SUBUNIT DELTA"/>
    <property type="match status" value="1"/>
</dbReference>
<dbReference type="InterPro" id="IPR010372">
    <property type="entry name" value="DNA_pol3_delta_N"/>
</dbReference>
<dbReference type="PANTHER" id="PTHR34388:SF1">
    <property type="entry name" value="DNA POLYMERASE III SUBUNIT DELTA"/>
    <property type="match status" value="1"/>
</dbReference>
<comment type="catalytic activity">
    <reaction evidence="8">
        <text>DNA(n) + a 2'-deoxyribonucleoside 5'-triphosphate = DNA(n+1) + diphosphate</text>
        <dbReference type="Rhea" id="RHEA:22508"/>
        <dbReference type="Rhea" id="RHEA-COMP:17339"/>
        <dbReference type="Rhea" id="RHEA-COMP:17340"/>
        <dbReference type="ChEBI" id="CHEBI:33019"/>
        <dbReference type="ChEBI" id="CHEBI:61560"/>
        <dbReference type="ChEBI" id="CHEBI:173112"/>
        <dbReference type="EC" id="2.7.7.7"/>
    </reaction>
</comment>
<evidence type="ECO:0000256" key="7">
    <source>
        <dbReference type="ARBA" id="ARBA00034754"/>
    </source>
</evidence>
<comment type="similarity">
    <text evidence="7">Belongs to the DNA polymerase HolA subunit family.</text>
</comment>
<feature type="domain" description="DNA polymerase III delta subunit-like C-terminal" evidence="10">
    <location>
        <begin position="211"/>
        <end position="323"/>
    </location>
</feature>
<evidence type="ECO:0000313" key="12">
    <source>
        <dbReference type="Proteomes" id="UP000187485"/>
    </source>
</evidence>
<protein>
    <recommendedName>
        <fullName evidence="2">DNA polymerase III subunit delta</fullName>
        <ecNumber evidence="1">2.7.7.7</ecNumber>
    </recommendedName>
</protein>
<dbReference type="Gene3D" id="3.40.50.300">
    <property type="entry name" value="P-loop containing nucleotide triphosphate hydrolases"/>
    <property type="match status" value="1"/>
</dbReference>
<dbReference type="Proteomes" id="UP000187485">
    <property type="component" value="Unassembled WGS sequence"/>
</dbReference>
<dbReference type="GO" id="GO:0003677">
    <property type="term" value="F:DNA binding"/>
    <property type="evidence" value="ECO:0007669"/>
    <property type="project" value="InterPro"/>
</dbReference>
<evidence type="ECO:0000313" key="11">
    <source>
        <dbReference type="EMBL" id="GAV22032.1"/>
    </source>
</evidence>
<reference evidence="12" key="1">
    <citation type="submission" date="2016-12" db="EMBL/GenBank/DDBJ databases">
        <title>Draft Genome Sequences od Carboxydothermus pertinax and islandicus, Hydrogenogenic Carboxydotrophic Bacteria.</title>
        <authorList>
            <person name="Fukuyama Y."/>
            <person name="Ohmae K."/>
            <person name="Yoneda Y."/>
            <person name="Yoshida T."/>
            <person name="Sako Y."/>
        </authorList>
    </citation>
    <scope>NUCLEOTIDE SEQUENCE [LARGE SCALE GENOMIC DNA]</scope>
    <source>
        <strain evidence="12">Ug1</strain>
    </source>
</reference>
<dbReference type="InterPro" id="IPR005790">
    <property type="entry name" value="DNA_polIII_delta"/>
</dbReference>
<dbReference type="AlphaFoldDB" id="A0A1L8CT02"/>
<dbReference type="Gene3D" id="1.20.272.10">
    <property type="match status" value="1"/>
</dbReference>
<evidence type="ECO:0000256" key="2">
    <source>
        <dbReference type="ARBA" id="ARBA00017703"/>
    </source>
</evidence>
<dbReference type="GO" id="GO:0009360">
    <property type="term" value="C:DNA polymerase III complex"/>
    <property type="evidence" value="ECO:0007669"/>
    <property type="project" value="InterPro"/>
</dbReference>
<keyword evidence="12" id="KW-1185">Reference proteome</keyword>
<dbReference type="STRING" id="870242.cpu_05420"/>
<keyword evidence="5" id="KW-0235">DNA replication</keyword>
<dbReference type="Gene3D" id="1.10.8.60">
    <property type="match status" value="1"/>
</dbReference>
<dbReference type="GO" id="GO:0003887">
    <property type="term" value="F:DNA-directed DNA polymerase activity"/>
    <property type="evidence" value="ECO:0007669"/>
    <property type="project" value="UniProtKB-KW"/>
</dbReference>
<dbReference type="Pfam" id="PF06144">
    <property type="entry name" value="DNA_pol3_delta"/>
    <property type="match status" value="1"/>
</dbReference>
<dbReference type="RefSeq" id="WP_075858475.1">
    <property type="nucleotide sequence ID" value="NZ_BDJK01000008.1"/>
</dbReference>
<keyword evidence="4" id="KW-0548">Nucleotidyltransferase</keyword>
<evidence type="ECO:0000256" key="3">
    <source>
        <dbReference type="ARBA" id="ARBA00022679"/>
    </source>
</evidence>
<organism evidence="11 12">
    <name type="scientific">Carboxydothermus pertinax</name>
    <dbReference type="NCBI Taxonomy" id="870242"/>
    <lineage>
        <taxon>Bacteria</taxon>
        <taxon>Bacillati</taxon>
        <taxon>Bacillota</taxon>
        <taxon>Clostridia</taxon>
        <taxon>Thermoanaerobacterales</taxon>
        <taxon>Thermoanaerobacteraceae</taxon>
        <taxon>Carboxydothermus</taxon>
    </lineage>
</organism>
<dbReference type="NCBIfam" id="TIGR01128">
    <property type="entry name" value="holA"/>
    <property type="match status" value="1"/>
</dbReference>
<dbReference type="SUPFAM" id="SSF48019">
    <property type="entry name" value="post-AAA+ oligomerization domain-like"/>
    <property type="match status" value="1"/>
</dbReference>
<evidence type="ECO:0000256" key="1">
    <source>
        <dbReference type="ARBA" id="ARBA00012417"/>
    </source>
</evidence>
<dbReference type="EC" id="2.7.7.7" evidence="1"/>
<dbReference type="GO" id="GO:0006261">
    <property type="term" value="P:DNA-templated DNA replication"/>
    <property type="evidence" value="ECO:0007669"/>
    <property type="project" value="TreeGrafter"/>
</dbReference>
<sequence>MAMLAYERFKNALSRGVLKPLYLFSGEERYFKERLFGEIKEYLGNNRDFNYEELDGQEILTEDIVAKAETVSFFGQKFLIVKNCRFFSGKSEDELLINYFQNPSLQAIIIFSTEHPVDKKKKVYQELLKVGEELEFAPLKEEEVQEIITNWALTEGFTIEKEAVLVLAQSFGRSLIELKGEFNKLILYKLLEKKITLQDVLEVCGQDKEISVFYLVEELLSGKINRRKLKEQLLNQEEAIKFTGLIAKNLRQIYSVKYLQQKGKPFTEIAKTLGIPEWLVKKSLRTMSPLTLDQLKTRLLGLVELDEKIKTGEKDFPGLFEKYFLVWKK</sequence>
<evidence type="ECO:0000256" key="5">
    <source>
        <dbReference type="ARBA" id="ARBA00022705"/>
    </source>
</evidence>
<gene>
    <name evidence="11" type="ORF">cpu_05420</name>
</gene>
<evidence type="ECO:0000256" key="4">
    <source>
        <dbReference type="ARBA" id="ARBA00022695"/>
    </source>
</evidence>
<dbReference type="InterPro" id="IPR027417">
    <property type="entry name" value="P-loop_NTPase"/>
</dbReference>
<dbReference type="EMBL" id="BDJK01000008">
    <property type="protein sequence ID" value="GAV22032.1"/>
    <property type="molecule type" value="Genomic_DNA"/>
</dbReference>
<evidence type="ECO:0000256" key="8">
    <source>
        <dbReference type="ARBA" id="ARBA00049244"/>
    </source>
</evidence>
<dbReference type="InterPro" id="IPR048466">
    <property type="entry name" value="DNA_pol3_delta-like_C"/>
</dbReference>
<evidence type="ECO:0000259" key="9">
    <source>
        <dbReference type="Pfam" id="PF06144"/>
    </source>
</evidence>
<dbReference type="Pfam" id="PF21694">
    <property type="entry name" value="DNA_pol3_delta_C"/>
    <property type="match status" value="1"/>
</dbReference>
<keyword evidence="3" id="KW-0808">Transferase</keyword>
<comment type="caution">
    <text evidence="11">The sequence shown here is derived from an EMBL/GenBank/DDBJ whole genome shotgun (WGS) entry which is preliminary data.</text>
</comment>
<evidence type="ECO:0000259" key="10">
    <source>
        <dbReference type="Pfam" id="PF21694"/>
    </source>
</evidence>
<keyword evidence="6" id="KW-0239">DNA-directed DNA polymerase</keyword>
<accession>A0A1L8CT02</accession>
<name>A0A1L8CT02_9THEO</name>
<proteinExistence type="inferred from homology"/>
<dbReference type="SUPFAM" id="SSF52540">
    <property type="entry name" value="P-loop containing nucleoside triphosphate hydrolases"/>
    <property type="match status" value="1"/>
</dbReference>
<dbReference type="OrthoDB" id="9775929at2"/>
<dbReference type="InterPro" id="IPR008921">
    <property type="entry name" value="DNA_pol3_clamp-load_cplx_C"/>
</dbReference>